<dbReference type="InterPro" id="IPR032861">
    <property type="entry name" value="TAXi_N"/>
</dbReference>
<dbReference type="Proteomes" id="UP001372338">
    <property type="component" value="Unassembled WGS sequence"/>
</dbReference>
<keyword evidence="8" id="KW-1185">Reference proteome</keyword>
<comment type="similarity">
    <text evidence="1">Belongs to the peptidase A1 family.</text>
</comment>
<dbReference type="PANTHER" id="PTHR13683:SF775">
    <property type="entry name" value="EUKARYOTIC ASPARTYL PROTEASE FAMILY PROTEIN"/>
    <property type="match status" value="1"/>
</dbReference>
<sequence>MILDTGSDVTWVQCAPCERCYHQLNPIFNPNSSSSYSPLSCDSPLCESLDQSQCSNGDNCLYQVEYGDGSFTVGDFVTETVTLGTDSVTGIAIGCGHNNQGLFTGAAGVLGLGGGSLSFTAQLNTTSFSYCLVDYGSESASTLEFDTPFPSNAVTAPLRFNPNYDTFYYVELVGIGVAGELLPIPESVFQLDHDGNGGFIVDSGTAVTMLQNEVYNLLRDAFKRETERLPAAEGVSILDTCYDLSTMTNVAVPIVSFHFPEGKVLELPAISYLIPVDSEGTFCFAFAPTNSTVSIIGNFQQQRTRVSFDLDNSLVGFSVDSC</sequence>
<reference evidence="7 8" key="1">
    <citation type="submission" date="2024-01" db="EMBL/GenBank/DDBJ databases">
        <title>The genomes of 5 underutilized Papilionoideae crops provide insights into root nodulation and disease resistanc.</title>
        <authorList>
            <person name="Yuan L."/>
        </authorList>
    </citation>
    <scope>NUCLEOTIDE SEQUENCE [LARGE SCALE GENOMIC DNA]</scope>
    <source>
        <strain evidence="7">ZHUSHIDOU_FW_LH</strain>
        <tissue evidence="7">Leaf</tissue>
    </source>
</reference>
<organism evidence="7 8">
    <name type="scientific">Crotalaria pallida</name>
    <name type="common">Smooth rattlebox</name>
    <name type="synonym">Crotalaria striata</name>
    <dbReference type="NCBI Taxonomy" id="3830"/>
    <lineage>
        <taxon>Eukaryota</taxon>
        <taxon>Viridiplantae</taxon>
        <taxon>Streptophyta</taxon>
        <taxon>Embryophyta</taxon>
        <taxon>Tracheophyta</taxon>
        <taxon>Spermatophyta</taxon>
        <taxon>Magnoliopsida</taxon>
        <taxon>eudicotyledons</taxon>
        <taxon>Gunneridae</taxon>
        <taxon>Pentapetalae</taxon>
        <taxon>rosids</taxon>
        <taxon>fabids</taxon>
        <taxon>Fabales</taxon>
        <taxon>Fabaceae</taxon>
        <taxon>Papilionoideae</taxon>
        <taxon>50 kb inversion clade</taxon>
        <taxon>genistoids sensu lato</taxon>
        <taxon>core genistoids</taxon>
        <taxon>Crotalarieae</taxon>
        <taxon>Crotalaria</taxon>
    </lineage>
</organism>
<proteinExistence type="inferred from homology"/>
<keyword evidence="4" id="KW-0378">Hydrolase</keyword>
<dbReference type="PANTHER" id="PTHR13683">
    <property type="entry name" value="ASPARTYL PROTEASES"/>
    <property type="match status" value="1"/>
</dbReference>
<evidence type="ECO:0000256" key="2">
    <source>
        <dbReference type="ARBA" id="ARBA00022670"/>
    </source>
</evidence>
<name>A0AAN9I6W6_CROPI</name>
<dbReference type="InterPro" id="IPR021109">
    <property type="entry name" value="Peptidase_aspartic_dom_sf"/>
</dbReference>
<gene>
    <name evidence="7" type="ORF">RIF29_22473</name>
</gene>
<evidence type="ECO:0000259" key="6">
    <source>
        <dbReference type="PROSITE" id="PS51767"/>
    </source>
</evidence>
<evidence type="ECO:0000256" key="3">
    <source>
        <dbReference type="ARBA" id="ARBA00022729"/>
    </source>
</evidence>
<dbReference type="Pfam" id="PF14543">
    <property type="entry name" value="TAXi_N"/>
    <property type="match status" value="1"/>
</dbReference>
<keyword evidence="3" id="KW-0732">Signal</keyword>
<dbReference type="GO" id="GO:0006508">
    <property type="term" value="P:proteolysis"/>
    <property type="evidence" value="ECO:0007669"/>
    <property type="project" value="UniProtKB-KW"/>
</dbReference>
<evidence type="ECO:0000256" key="4">
    <source>
        <dbReference type="ARBA" id="ARBA00022801"/>
    </source>
</evidence>
<evidence type="ECO:0000313" key="7">
    <source>
        <dbReference type="EMBL" id="KAK7269738.1"/>
    </source>
</evidence>
<dbReference type="InterPro" id="IPR001461">
    <property type="entry name" value="Aspartic_peptidase_A1"/>
</dbReference>
<evidence type="ECO:0000313" key="8">
    <source>
        <dbReference type="Proteomes" id="UP001372338"/>
    </source>
</evidence>
<keyword evidence="2" id="KW-0645">Protease</keyword>
<dbReference type="Pfam" id="PF14541">
    <property type="entry name" value="TAXi_C"/>
    <property type="match status" value="1"/>
</dbReference>
<dbReference type="PROSITE" id="PS51767">
    <property type="entry name" value="PEPTIDASE_A1"/>
    <property type="match status" value="1"/>
</dbReference>
<feature type="active site" evidence="5">
    <location>
        <position position="4"/>
    </location>
</feature>
<dbReference type="InterPro" id="IPR033121">
    <property type="entry name" value="PEPTIDASE_A1"/>
</dbReference>
<dbReference type="InterPro" id="IPR032799">
    <property type="entry name" value="TAXi_C"/>
</dbReference>
<dbReference type="Gene3D" id="2.40.70.10">
    <property type="entry name" value="Acid Proteases"/>
    <property type="match status" value="2"/>
</dbReference>
<dbReference type="InterPro" id="IPR001969">
    <property type="entry name" value="Aspartic_peptidase_AS"/>
</dbReference>
<comment type="caution">
    <text evidence="7">The sequence shown here is derived from an EMBL/GenBank/DDBJ whole genome shotgun (WGS) entry which is preliminary data.</text>
</comment>
<dbReference type="GO" id="GO:0004190">
    <property type="term" value="F:aspartic-type endopeptidase activity"/>
    <property type="evidence" value="ECO:0007669"/>
    <property type="project" value="InterPro"/>
</dbReference>
<feature type="domain" description="Peptidase A1" evidence="6">
    <location>
        <begin position="1"/>
        <end position="318"/>
    </location>
</feature>
<dbReference type="FunFam" id="2.40.70.10:FF:000010">
    <property type="entry name" value="Aspartyl protease family protein 2"/>
    <property type="match status" value="1"/>
</dbReference>
<evidence type="ECO:0000256" key="5">
    <source>
        <dbReference type="PIRSR" id="PIRSR601461-1"/>
    </source>
</evidence>
<evidence type="ECO:0000256" key="1">
    <source>
        <dbReference type="ARBA" id="ARBA00007447"/>
    </source>
</evidence>
<dbReference type="EMBL" id="JAYWIO010000004">
    <property type="protein sequence ID" value="KAK7269738.1"/>
    <property type="molecule type" value="Genomic_DNA"/>
</dbReference>
<dbReference type="AlphaFoldDB" id="A0AAN9I6W6"/>
<protein>
    <recommendedName>
        <fullName evidence="6">Peptidase A1 domain-containing protein</fullName>
    </recommendedName>
</protein>
<dbReference type="SUPFAM" id="SSF50630">
    <property type="entry name" value="Acid proteases"/>
    <property type="match status" value="1"/>
</dbReference>
<feature type="active site" evidence="5">
    <location>
        <position position="202"/>
    </location>
</feature>
<dbReference type="PROSITE" id="PS00141">
    <property type="entry name" value="ASP_PROTEASE"/>
    <property type="match status" value="1"/>
</dbReference>
<accession>A0AAN9I6W6</accession>